<gene>
    <name evidence="3" type="ORF">J2X09_002669</name>
</gene>
<protein>
    <submittedName>
        <fullName evidence="3">Cytosine/adenosine deaminase-related metal-dependent hydrolase</fullName>
    </submittedName>
</protein>
<dbReference type="EMBL" id="JAVDWE010000007">
    <property type="protein sequence ID" value="MDR7094925.1"/>
    <property type="molecule type" value="Genomic_DNA"/>
</dbReference>
<dbReference type="SUPFAM" id="SSF51338">
    <property type="entry name" value="Composite domain of metallo-dependent hydrolases"/>
    <property type="match status" value="1"/>
</dbReference>
<dbReference type="GO" id="GO:0016787">
    <property type="term" value="F:hydrolase activity"/>
    <property type="evidence" value="ECO:0007669"/>
    <property type="project" value="UniProtKB-KW"/>
</dbReference>
<dbReference type="Proteomes" id="UP001265550">
    <property type="component" value="Unassembled WGS sequence"/>
</dbReference>
<evidence type="ECO:0000256" key="1">
    <source>
        <dbReference type="ARBA" id="ARBA00006745"/>
    </source>
</evidence>
<dbReference type="RefSeq" id="WP_204735919.1">
    <property type="nucleotide sequence ID" value="NZ_JAVDWE010000007.1"/>
</dbReference>
<dbReference type="Gene3D" id="3.20.20.140">
    <property type="entry name" value="Metal-dependent hydrolases"/>
    <property type="match status" value="1"/>
</dbReference>
<keyword evidence="3" id="KW-0378">Hydrolase</keyword>
<accession>A0ABU1VC59</accession>
<dbReference type="Pfam" id="PF01979">
    <property type="entry name" value="Amidohydro_1"/>
    <property type="match status" value="2"/>
</dbReference>
<dbReference type="SUPFAM" id="SSF51556">
    <property type="entry name" value="Metallo-dependent hydrolases"/>
    <property type="match status" value="1"/>
</dbReference>
<feature type="domain" description="Amidohydrolase-related" evidence="2">
    <location>
        <begin position="58"/>
        <end position="176"/>
    </location>
</feature>
<comment type="similarity">
    <text evidence="1">Belongs to the metallo-dependent hydrolases superfamily. ATZ/TRZ family.</text>
</comment>
<dbReference type="InterPro" id="IPR011059">
    <property type="entry name" value="Metal-dep_hydrolase_composite"/>
</dbReference>
<dbReference type="PANTHER" id="PTHR43794:SF5">
    <property type="entry name" value="CHLOROHYDROLASE FAMILY PROTEIN"/>
    <property type="match status" value="1"/>
</dbReference>
<dbReference type="InterPro" id="IPR032466">
    <property type="entry name" value="Metal_Hydrolase"/>
</dbReference>
<name>A0ABU1VC59_9BURK</name>
<dbReference type="PANTHER" id="PTHR43794">
    <property type="entry name" value="AMINOHYDROLASE SSNA-RELATED"/>
    <property type="match status" value="1"/>
</dbReference>
<evidence type="ECO:0000313" key="4">
    <source>
        <dbReference type="Proteomes" id="UP001265550"/>
    </source>
</evidence>
<organism evidence="3 4">
    <name type="scientific">Hydrogenophaga laconesensis</name>
    <dbReference type="NCBI Taxonomy" id="1805971"/>
    <lineage>
        <taxon>Bacteria</taxon>
        <taxon>Pseudomonadati</taxon>
        <taxon>Pseudomonadota</taxon>
        <taxon>Betaproteobacteria</taxon>
        <taxon>Burkholderiales</taxon>
        <taxon>Comamonadaceae</taxon>
        <taxon>Hydrogenophaga</taxon>
    </lineage>
</organism>
<evidence type="ECO:0000259" key="2">
    <source>
        <dbReference type="Pfam" id="PF01979"/>
    </source>
</evidence>
<sequence length="441" mass="47148">MSARALLIRGATVLTMDAGLGDLAGADVRVADGRIAAVGQGLRAEPGDEVIDATGMLLLPGLIDTHTHMWQGPLKGLGAAMWGMADYHKHIFSLRERVGAEDMHDATLACGMEMLDNGITTVLDFCHNVMSPEHALRALDAHRANGQRVLFAYGMLGSFATLKEDHVWRLAQVRELAASLAGDETTPLRLGVALGSLEYAGMALFEEEAATGRALKLPMTFHQNVAGQVHELEAAGLLGPDMLPVHCNPTLDAELDVLAAHGCGISFTPESEVGDGRNISVFARSHRAGVTPSLGVDVPSRVALDLFSQMRLTFWLMRNEEAEAERHAGRTPLTRYPGVPFIQPRHLLEYVTVNAARAVGLGDVLGRIAPGCLADLLLLRGGAYGPSLGDPAAHVVLQSTVADVDTVVIGGRVRKRAGQLTDLDRNDAIAASQRMRHRLFA</sequence>
<dbReference type="InterPro" id="IPR006680">
    <property type="entry name" value="Amidohydro-rel"/>
</dbReference>
<proteinExistence type="inferred from homology"/>
<feature type="domain" description="Amidohydrolase-related" evidence="2">
    <location>
        <begin position="220"/>
        <end position="413"/>
    </location>
</feature>
<evidence type="ECO:0000313" key="3">
    <source>
        <dbReference type="EMBL" id="MDR7094925.1"/>
    </source>
</evidence>
<reference evidence="3 4" key="1">
    <citation type="submission" date="2023-07" db="EMBL/GenBank/DDBJ databases">
        <title>Sorghum-associated microbial communities from plants grown in Nebraska, USA.</title>
        <authorList>
            <person name="Schachtman D."/>
        </authorList>
    </citation>
    <scope>NUCLEOTIDE SEQUENCE [LARGE SCALE GENOMIC DNA]</scope>
    <source>
        <strain evidence="3 4">BE240</strain>
    </source>
</reference>
<keyword evidence="4" id="KW-1185">Reference proteome</keyword>
<dbReference type="InterPro" id="IPR050287">
    <property type="entry name" value="MTA/SAH_deaminase"/>
</dbReference>
<comment type="caution">
    <text evidence="3">The sequence shown here is derived from an EMBL/GenBank/DDBJ whole genome shotgun (WGS) entry which is preliminary data.</text>
</comment>
<dbReference type="Gene3D" id="2.30.40.10">
    <property type="entry name" value="Urease, subunit C, domain 1"/>
    <property type="match status" value="1"/>
</dbReference>